<feature type="domain" description="STING ligand-binding" evidence="16">
    <location>
        <begin position="163"/>
        <end position="350"/>
    </location>
</feature>
<accession>A0A6P8FNP5</accession>
<evidence type="ECO:0000256" key="2">
    <source>
        <dbReference type="ARBA" id="ARBA00004477"/>
    </source>
</evidence>
<dbReference type="InterPro" id="IPR055432">
    <property type="entry name" value="STING_LBD"/>
</dbReference>
<dbReference type="KEGG" id="char:105897430"/>
<organism evidence="18 19">
    <name type="scientific">Clupea harengus</name>
    <name type="common">Atlantic herring</name>
    <dbReference type="NCBI Taxonomy" id="7950"/>
    <lineage>
        <taxon>Eukaryota</taxon>
        <taxon>Metazoa</taxon>
        <taxon>Chordata</taxon>
        <taxon>Craniata</taxon>
        <taxon>Vertebrata</taxon>
        <taxon>Euteleostomi</taxon>
        <taxon>Actinopterygii</taxon>
        <taxon>Neopterygii</taxon>
        <taxon>Teleostei</taxon>
        <taxon>Clupei</taxon>
        <taxon>Clupeiformes</taxon>
        <taxon>Clupeoidei</taxon>
        <taxon>Clupeidae</taxon>
        <taxon>Clupea</taxon>
    </lineage>
</organism>
<comment type="subcellular location">
    <subcellularLocation>
        <location evidence="4">Cytoplasm</location>
        <location evidence="4">Perinuclear region</location>
    </subcellularLocation>
    <subcellularLocation>
        <location evidence="3">Cytoplasmic vesicle</location>
        <location evidence="3">Autophagosome membrane</location>
        <topology evidence="3">Multi-pass membrane protein</topology>
    </subcellularLocation>
    <subcellularLocation>
        <location evidence="2">Endoplasmic reticulum membrane</location>
        <topology evidence="2">Multi-pass membrane protein</topology>
    </subcellularLocation>
    <subcellularLocation>
        <location evidence="1">Endoplasmic reticulum-Golgi intermediate compartment membrane</location>
        <topology evidence="1">Multi-pass membrane protein</topology>
    </subcellularLocation>
    <subcellularLocation>
        <location evidence="5">Golgi apparatus membrane</location>
        <topology evidence="5">Multi-pass membrane protein</topology>
    </subcellularLocation>
</comment>
<evidence type="ECO:0000256" key="7">
    <source>
        <dbReference type="ARBA" id="ARBA00018708"/>
    </source>
</evidence>
<evidence type="ECO:0000256" key="1">
    <source>
        <dbReference type="ARBA" id="ARBA00004457"/>
    </source>
</evidence>
<evidence type="ECO:0000256" key="3">
    <source>
        <dbReference type="ARBA" id="ARBA00004542"/>
    </source>
</evidence>
<dbReference type="GO" id="GO:0000421">
    <property type="term" value="C:autophagosome membrane"/>
    <property type="evidence" value="ECO:0007669"/>
    <property type="project" value="UniProtKB-SubCell"/>
</dbReference>
<keyword evidence="9" id="KW-0547">Nucleotide-binding</keyword>
<evidence type="ECO:0000256" key="8">
    <source>
        <dbReference type="ARBA" id="ARBA00022692"/>
    </source>
</evidence>
<name>A0A6P8FNP5_CLUHA</name>
<comment type="similarity">
    <text evidence="6">Belongs to the STING family.</text>
</comment>
<comment type="catalytic activity">
    <reaction evidence="13">
        <text>H(+)(in) = H(+)(out)</text>
        <dbReference type="Rhea" id="RHEA:34979"/>
        <dbReference type="ChEBI" id="CHEBI:15378"/>
    </reaction>
</comment>
<evidence type="ECO:0000259" key="16">
    <source>
        <dbReference type="Pfam" id="PF15009"/>
    </source>
</evidence>
<feature type="region of interest" description="Disordered" evidence="14">
    <location>
        <begin position="357"/>
        <end position="393"/>
    </location>
</feature>
<evidence type="ECO:0000256" key="10">
    <source>
        <dbReference type="ARBA" id="ARBA00022824"/>
    </source>
</evidence>
<dbReference type="GO" id="GO:0000045">
    <property type="term" value="P:autophagosome assembly"/>
    <property type="evidence" value="ECO:0007669"/>
    <property type="project" value="TreeGrafter"/>
</dbReference>
<evidence type="ECO:0000256" key="9">
    <source>
        <dbReference type="ARBA" id="ARBA00022741"/>
    </source>
</evidence>
<feature type="region of interest" description="Disordered" evidence="14">
    <location>
        <begin position="400"/>
        <end position="419"/>
    </location>
</feature>
<dbReference type="GO" id="GO:0061507">
    <property type="term" value="F:2',3'-cyclic GMP-AMP binding"/>
    <property type="evidence" value="ECO:0007669"/>
    <property type="project" value="TreeGrafter"/>
</dbReference>
<feature type="domain" description="STING transmembrane" evidence="17">
    <location>
        <begin position="63"/>
        <end position="160"/>
    </location>
</feature>
<dbReference type="PANTHER" id="PTHR34339">
    <property type="entry name" value="STIMULATOR OF INTERFERON GENES PROTEIN"/>
    <property type="match status" value="1"/>
</dbReference>
<protein>
    <recommendedName>
        <fullName evidence="7">Stimulator of interferon genes protein</fullName>
    </recommendedName>
</protein>
<dbReference type="GO" id="GO:0000139">
    <property type="term" value="C:Golgi membrane"/>
    <property type="evidence" value="ECO:0007669"/>
    <property type="project" value="UniProtKB-SubCell"/>
</dbReference>
<evidence type="ECO:0000256" key="13">
    <source>
        <dbReference type="ARBA" id="ARBA00024169"/>
    </source>
</evidence>
<dbReference type="GO" id="GO:0005789">
    <property type="term" value="C:endoplasmic reticulum membrane"/>
    <property type="evidence" value="ECO:0007669"/>
    <property type="project" value="UniProtKB-SubCell"/>
</dbReference>
<dbReference type="GO" id="GO:0033116">
    <property type="term" value="C:endoplasmic reticulum-Golgi intermediate compartment membrane"/>
    <property type="evidence" value="ECO:0007669"/>
    <property type="project" value="UniProtKB-SubCell"/>
</dbReference>
<dbReference type="FunFam" id="1.20.5.5200:FF:000001">
    <property type="entry name" value="Stimulator of interferon genes protein"/>
    <property type="match status" value="1"/>
</dbReference>
<reference evidence="19" key="1">
    <citation type="submission" date="2025-08" db="UniProtKB">
        <authorList>
            <consortium name="RefSeq"/>
        </authorList>
    </citation>
    <scope>IDENTIFICATION</scope>
</reference>
<dbReference type="Proteomes" id="UP000515152">
    <property type="component" value="Chromosome 6"/>
</dbReference>
<evidence type="ECO:0000256" key="14">
    <source>
        <dbReference type="SAM" id="MobiDB-lite"/>
    </source>
</evidence>
<dbReference type="InterPro" id="IPR047191">
    <property type="entry name" value="STING_C_chordates"/>
</dbReference>
<feature type="compositionally biased region" description="Low complexity" evidence="14">
    <location>
        <begin position="373"/>
        <end position="382"/>
    </location>
</feature>
<dbReference type="GO" id="GO:0016239">
    <property type="term" value="P:positive regulation of macroautophagy"/>
    <property type="evidence" value="ECO:0007669"/>
    <property type="project" value="Ensembl"/>
</dbReference>
<feature type="transmembrane region" description="Helical" evidence="15">
    <location>
        <begin position="30"/>
        <end position="47"/>
    </location>
</feature>
<keyword evidence="8 15" id="KW-0812">Transmembrane</keyword>
<sequence length="419" mass="46843">MQPEAHRHKMMPVSVCESVVPRPRGPLPRVCGLVITGVYVLLAWGFVSDVTRLVQAAEPVLYGLCVGVVLHGVCLLAEEATSHFTQRHSNSVISLLKACVCWRAQAAACVLALLCVFRGSALSWEEMGRVPLIAICYVLLKTFDVLAPSEVEISEICESRQMNVAHGLAWSFYQGYLKLVLPLLEAGVEQYNQKRHNLPAEGALTDPWSSRLHILLPLSASVCAHPEDDDPRVSFHDHLPPMEMDRAGVRKRVFKNSVYSIRDAKGQVHYCILEYATPLLTLYQMSQESSVAFGLPERRQQVLLFYRALRNILERSLECRNRCRLILLDDARAGEPHFLSSQILKDLQQQDREEFPMALPPVDTPTPREDKGTTATNGTNGTVAQLHDNKPMSSIELMISDSPHTLRSVPEENSECITE</sequence>
<dbReference type="InterPro" id="IPR038623">
    <property type="entry name" value="STING_C_sf"/>
</dbReference>
<dbReference type="GO" id="GO:0002230">
    <property type="term" value="P:positive regulation of defense response to virus by host"/>
    <property type="evidence" value="ECO:0007669"/>
    <property type="project" value="Ensembl"/>
</dbReference>
<dbReference type="InterPro" id="IPR029158">
    <property type="entry name" value="STING"/>
</dbReference>
<dbReference type="OrthoDB" id="6053839at2759"/>
<dbReference type="CDD" id="cd22658">
    <property type="entry name" value="STING_C_metazoan-like"/>
    <property type="match status" value="1"/>
</dbReference>
<dbReference type="GO" id="GO:0061709">
    <property type="term" value="P:reticulophagy"/>
    <property type="evidence" value="ECO:0007669"/>
    <property type="project" value="TreeGrafter"/>
</dbReference>
<dbReference type="CTD" id="340061"/>
<keyword evidence="18" id="KW-1185">Reference proteome</keyword>
<keyword evidence="11 15" id="KW-1133">Transmembrane helix</keyword>
<dbReference type="GeneID" id="105897430"/>
<evidence type="ECO:0000256" key="12">
    <source>
        <dbReference type="ARBA" id="ARBA00023136"/>
    </source>
</evidence>
<evidence type="ECO:0000256" key="15">
    <source>
        <dbReference type="SAM" id="Phobius"/>
    </source>
</evidence>
<evidence type="ECO:0000256" key="5">
    <source>
        <dbReference type="ARBA" id="ARBA00004653"/>
    </source>
</evidence>
<dbReference type="GO" id="GO:0002753">
    <property type="term" value="P:cytoplasmic pattern recognition receptor signaling pathway"/>
    <property type="evidence" value="ECO:0007669"/>
    <property type="project" value="Ensembl"/>
</dbReference>
<dbReference type="GO" id="GO:1901224">
    <property type="term" value="P:positive regulation of non-canonical NF-kappaB signal transduction"/>
    <property type="evidence" value="ECO:0007669"/>
    <property type="project" value="Ensembl"/>
</dbReference>
<dbReference type="RefSeq" id="XP_031424747.1">
    <property type="nucleotide sequence ID" value="XM_031568887.1"/>
</dbReference>
<dbReference type="Gene3D" id="3.40.50.12100">
    <property type="entry name" value="Stimulator of interferon genes protein"/>
    <property type="match status" value="1"/>
</dbReference>
<dbReference type="Gene3D" id="1.20.5.5200">
    <property type="match status" value="1"/>
</dbReference>
<dbReference type="InterPro" id="IPR055434">
    <property type="entry name" value="STING_TM"/>
</dbReference>
<keyword evidence="12 15" id="KW-0472">Membrane</keyword>
<dbReference type="FunFam" id="3.40.50.12100:FF:000001">
    <property type="entry name" value="Stimulator of interferon genes protein"/>
    <property type="match status" value="1"/>
</dbReference>
<evidence type="ECO:0000259" key="17">
    <source>
        <dbReference type="Pfam" id="PF23417"/>
    </source>
</evidence>
<dbReference type="Pfam" id="PF23417">
    <property type="entry name" value="STING_TM"/>
    <property type="match status" value="1"/>
</dbReference>
<evidence type="ECO:0000256" key="4">
    <source>
        <dbReference type="ARBA" id="ARBA00004556"/>
    </source>
</evidence>
<evidence type="ECO:0000256" key="6">
    <source>
        <dbReference type="ARBA" id="ARBA00009027"/>
    </source>
</evidence>
<dbReference type="PANTHER" id="PTHR34339:SF1">
    <property type="entry name" value="STIMULATOR OF INTERFERON GENES PROTEIN"/>
    <property type="match status" value="1"/>
</dbReference>
<dbReference type="Pfam" id="PF15009">
    <property type="entry name" value="STING_LBD"/>
    <property type="match status" value="1"/>
</dbReference>
<keyword evidence="10" id="KW-0256">Endoplasmic reticulum</keyword>
<gene>
    <name evidence="19" type="primary">sting1</name>
</gene>
<dbReference type="GO" id="GO:0051607">
    <property type="term" value="P:defense response to virus"/>
    <property type="evidence" value="ECO:0007669"/>
    <property type="project" value="TreeGrafter"/>
</dbReference>
<evidence type="ECO:0000313" key="19">
    <source>
        <dbReference type="RefSeq" id="XP_031424747.1"/>
    </source>
</evidence>
<dbReference type="GO" id="GO:0048471">
    <property type="term" value="C:perinuclear region of cytoplasm"/>
    <property type="evidence" value="ECO:0007669"/>
    <property type="project" value="UniProtKB-SubCell"/>
</dbReference>
<dbReference type="GO" id="GO:0035438">
    <property type="term" value="F:cyclic-di-GMP binding"/>
    <property type="evidence" value="ECO:0007669"/>
    <property type="project" value="TreeGrafter"/>
</dbReference>
<proteinExistence type="inferred from homology"/>
<dbReference type="AlphaFoldDB" id="A0A6P8FNP5"/>
<dbReference type="GO" id="GO:0032481">
    <property type="term" value="P:positive regulation of type I interferon production"/>
    <property type="evidence" value="ECO:0007669"/>
    <property type="project" value="InterPro"/>
</dbReference>
<evidence type="ECO:0000313" key="18">
    <source>
        <dbReference type="Proteomes" id="UP000515152"/>
    </source>
</evidence>
<evidence type="ECO:0000256" key="11">
    <source>
        <dbReference type="ARBA" id="ARBA00022989"/>
    </source>
</evidence>
<dbReference type="GO" id="GO:0045087">
    <property type="term" value="P:innate immune response"/>
    <property type="evidence" value="ECO:0007669"/>
    <property type="project" value="Ensembl"/>
</dbReference>